<gene>
    <name evidence="2" type="ORF">DWX20_06410</name>
</gene>
<dbReference type="Pfam" id="PF11667">
    <property type="entry name" value="DUF3267"/>
    <property type="match status" value="1"/>
</dbReference>
<keyword evidence="1" id="KW-0472">Membrane</keyword>
<keyword evidence="1" id="KW-1133">Transmembrane helix</keyword>
<sequence length="193" mass="22439">MIKFCGWLKSYNDLKETDTTNYSKVSIKWNEKIISIIVVAIPCILNFYSMVHSAKFGLKQTIIFDIIGLLVLIPLFYCHELLHCISYSNEEEKCIYVYQTSLLTYCTEKVNKKQMMKILLFPNMVITLPIAFLSLFLTLFLKYEISSIISFIFILVIAGAYSDIAMFISILKYNNNAYFRLSKGVFYVNNSER</sequence>
<evidence type="ECO:0000256" key="1">
    <source>
        <dbReference type="SAM" id="Phobius"/>
    </source>
</evidence>
<name>A0A412PFL8_9FIRM</name>
<protein>
    <recommendedName>
        <fullName evidence="4">DUF3267 domain-containing protein</fullName>
    </recommendedName>
</protein>
<evidence type="ECO:0000313" key="3">
    <source>
        <dbReference type="Proteomes" id="UP000284731"/>
    </source>
</evidence>
<proteinExistence type="predicted"/>
<keyword evidence="1" id="KW-0812">Transmembrane</keyword>
<dbReference type="RefSeq" id="WP_118764892.1">
    <property type="nucleotide sequence ID" value="NZ_CABJCF010000002.1"/>
</dbReference>
<dbReference type="InterPro" id="IPR021683">
    <property type="entry name" value="DUF3267"/>
</dbReference>
<feature type="transmembrane region" description="Helical" evidence="1">
    <location>
        <begin position="147"/>
        <end position="171"/>
    </location>
</feature>
<evidence type="ECO:0008006" key="4">
    <source>
        <dbReference type="Google" id="ProtNLM"/>
    </source>
</evidence>
<comment type="caution">
    <text evidence="2">The sequence shown here is derived from an EMBL/GenBank/DDBJ whole genome shotgun (WGS) entry which is preliminary data.</text>
</comment>
<reference evidence="2 3" key="1">
    <citation type="submission" date="2018-08" db="EMBL/GenBank/DDBJ databases">
        <title>A genome reference for cultivated species of the human gut microbiota.</title>
        <authorList>
            <person name="Zou Y."/>
            <person name="Xue W."/>
            <person name="Luo G."/>
        </authorList>
    </citation>
    <scope>NUCLEOTIDE SEQUENCE [LARGE SCALE GENOMIC DNA]</scope>
    <source>
        <strain evidence="2 3">AF18-46</strain>
    </source>
</reference>
<organism evidence="2 3">
    <name type="scientific">Solobacterium moorei</name>
    <dbReference type="NCBI Taxonomy" id="102148"/>
    <lineage>
        <taxon>Bacteria</taxon>
        <taxon>Bacillati</taxon>
        <taxon>Bacillota</taxon>
        <taxon>Erysipelotrichia</taxon>
        <taxon>Erysipelotrichales</taxon>
        <taxon>Erysipelotrichaceae</taxon>
        <taxon>Solobacterium</taxon>
    </lineage>
</organism>
<evidence type="ECO:0000313" key="2">
    <source>
        <dbReference type="EMBL" id="RGT56432.1"/>
    </source>
</evidence>
<accession>A0A412PFL8</accession>
<dbReference type="EMBL" id="QRWX01000002">
    <property type="protein sequence ID" value="RGT56432.1"/>
    <property type="molecule type" value="Genomic_DNA"/>
</dbReference>
<feature type="transmembrane region" description="Helical" evidence="1">
    <location>
        <begin position="33"/>
        <end position="51"/>
    </location>
</feature>
<feature type="transmembrane region" description="Helical" evidence="1">
    <location>
        <begin position="118"/>
        <end position="141"/>
    </location>
</feature>
<dbReference type="Proteomes" id="UP000284731">
    <property type="component" value="Unassembled WGS sequence"/>
</dbReference>
<dbReference type="AlphaFoldDB" id="A0A412PFL8"/>
<feature type="transmembrane region" description="Helical" evidence="1">
    <location>
        <begin position="57"/>
        <end position="78"/>
    </location>
</feature>